<name>A0ABX4EEU5_SEGBR</name>
<organism evidence="2 3">
    <name type="scientific">Segatella bryantii</name>
    <name type="common">Prevotella bryantii</name>
    <dbReference type="NCBI Taxonomy" id="77095"/>
    <lineage>
        <taxon>Bacteria</taxon>
        <taxon>Pseudomonadati</taxon>
        <taxon>Bacteroidota</taxon>
        <taxon>Bacteroidia</taxon>
        <taxon>Bacteroidales</taxon>
        <taxon>Prevotellaceae</taxon>
        <taxon>Segatella</taxon>
    </lineage>
</organism>
<sequence>MTLIVCAPLCLYLATGSFGYVGWLEILVHIIGWFGFLQCLFFIWYLCMRYFDLCIKRKPAVVAKKDELLVYSPFARHYLHIDWNDISDFQAERAKGCSFFYPLYKNADDYRIPAFFPHRHSGFRIDAVRTKYLEVDKYQLIGILKQYL</sequence>
<feature type="transmembrane region" description="Helical" evidence="1">
    <location>
        <begin position="26"/>
        <end position="47"/>
    </location>
</feature>
<evidence type="ECO:0000313" key="3">
    <source>
        <dbReference type="Proteomes" id="UP000216189"/>
    </source>
</evidence>
<keyword evidence="1" id="KW-0812">Transmembrane</keyword>
<dbReference type="RefSeq" id="WP_006282425.1">
    <property type="nucleotide sequence ID" value="NZ_BPTR01000001.1"/>
</dbReference>
<evidence type="ECO:0000313" key="2">
    <source>
        <dbReference type="EMBL" id="OYP53505.1"/>
    </source>
</evidence>
<accession>A0ABX4EEU5</accession>
<proteinExistence type="predicted"/>
<keyword evidence="3" id="KW-1185">Reference proteome</keyword>
<keyword evidence="1" id="KW-0472">Membrane</keyword>
<dbReference type="Proteomes" id="UP000216189">
    <property type="component" value="Unassembled WGS sequence"/>
</dbReference>
<dbReference type="GeneID" id="72479725"/>
<evidence type="ECO:0000256" key="1">
    <source>
        <dbReference type="SAM" id="Phobius"/>
    </source>
</evidence>
<gene>
    <name evidence="2" type="ORF">CIK91_12705</name>
</gene>
<comment type="caution">
    <text evidence="2">The sequence shown here is derived from an EMBL/GenBank/DDBJ whole genome shotgun (WGS) entry which is preliminary data.</text>
</comment>
<dbReference type="EMBL" id="NPJF01000064">
    <property type="protein sequence ID" value="OYP53505.1"/>
    <property type="molecule type" value="Genomic_DNA"/>
</dbReference>
<reference evidence="2 3" key="1">
    <citation type="submission" date="2017-08" db="EMBL/GenBank/DDBJ databases">
        <title>Comparative genomics of non-oral Prevotella species.</title>
        <authorList>
            <person name="Accetto T."/>
            <person name="Nograsek B."/>
            <person name="Avgustin G."/>
        </authorList>
    </citation>
    <scope>NUCLEOTIDE SEQUENCE [LARGE SCALE GENOMIC DNA]</scope>
    <source>
        <strain evidence="2 3">TC1-1</strain>
    </source>
</reference>
<protein>
    <submittedName>
        <fullName evidence="2">Uncharacterized protein</fullName>
    </submittedName>
</protein>
<keyword evidence="1" id="KW-1133">Transmembrane helix</keyword>